<feature type="domain" description="Glycosyl transferase family 28 C-terminal" evidence="1">
    <location>
        <begin position="1"/>
        <end position="123"/>
    </location>
</feature>
<dbReference type="InterPro" id="IPR007235">
    <property type="entry name" value="Glyco_trans_28_C"/>
</dbReference>
<name>A0A941GTW3_9CHRO</name>
<dbReference type="PANTHER" id="PTHR47043">
    <property type="entry name" value="UDP-N-ACETYLGLUCOSAMINE TRANSFERASE SUBUNIT ALG13"/>
    <property type="match status" value="1"/>
</dbReference>
<protein>
    <recommendedName>
        <fullName evidence="1">Glycosyl transferase family 28 C-terminal domain-containing protein</fullName>
    </recommendedName>
</protein>
<proteinExistence type="predicted"/>
<evidence type="ECO:0000313" key="3">
    <source>
        <dbReference type="Proteomes" id="UP000767446"/>
    </source>
</evidence>
<evidence type="ECO:0000313" key="2">
    <source>
        <dbReference type="EMBL" id="MBR8826878.1"/>
    </source>
</evidence>
<dbReference type="Gene3D" id="3.40.50.2000">
    <property type="entry name" value="Glycogen Phosphorylase B"/>
    <property type="match status" value="1"/>
</dbReference>
<dbReference type="SUPFAM" id="SSF53756">
    <property type="entry name" value="UDP-Glycosyltransferase/glycogen phosphorylase"/>
    <property type="match status" value="1"/>
</dbReference>
<dbReference type="EMBL" id="JADQBC010000013">
    <property type="protein sequence ID" value="MBR8826878.1"/>
    <property type="molecule type" value="Genomic_DNA"/>
</dbReference>
<dbReference type="GO" id="GO:0016758">
    <property type="term" value="F:hexosyltransferase activity"/>
    <property type="evidence" value="ECO:0007669"/>
    <property type="project" value="InterPro"/>
</dbReference>
<evidence type="ECO:0000259" key="1">
    <source>
        <dbReference type="Pfam" id="PF04101"/>
    </source>
</evidence>
<dbReference type="PANTHER" id="PTHR47043:SF1">
    <property type="entry name" value="UDP-N-ACETYLGLUCOSAMINE TRANSFERASE SUBUNIT ALG13"/>
    <property type="match status" value="1"/>
</dbReference>
<sequence length="157" mass="17925">MIFLTVGSQLPFERLVRVVDEWAAVNNQKVQAQIGKSQYQPKYIKGVDFIQPRQYDKLFKKARVVIAHAGTGVIMNALELQKPIIVMPRQEKFLEHRNDHQMATAIRFKELLGVYVAMNEEELGNWLGKINELKGGYKIQPYASGKILEAITELINA</sequence>
<comment type="caution">
    <text evidence="2">The sequence shown here is derived from an EMBL/GenBank/DDBJ whole genome shotgun (WGS) entry which is preliminary data.</text>
</comment>
<dbReference type="Pfam" id="PF04101">
    <property type="entry name" value="Glyco_tran_28_C"/>
    <property type="match status" value="1"/>
</dbReference>
<reference evidence="2" key="1">
    <citation type="submission" date="2021-02" db="EMBL/GenBank/DDBJ databases">
        <title>Metagenome analyses of Stigonema ocellatum DSM 106950, Chlorogloea purpurea SAG 13.99 and Gomphosphaeria aponina DSM 107014.</title>
        <authorList>
            <person name="Marter P."/>
            <person name="Huang S."/>
        </authorList>
    </citation>
    <scope>NUCLEOTIDE SEQUENCE</scope>
    <source>
        <strain evidence="2">JP213</strain>
    </source>
</reference>
<dbReference type="GO" id="GO:0006488">
    <property type="term" value="P:dolichol-linked oligosaccharide biosynthetic process"/>
    <property type="evidence" value="ECO:0007669"/>
    <property type="project" value="TreeGrafter"/>
</dbReference>
<dbReference type="AlphaFoldDB" id="A0A941GTW3"/>
<organism evidence="2 3">
    <name type="scientific">Gomphosphaeria aponina SAG 52.96 = DSM 107014</name>
    <dbReference type="NCBI Taxonomy" id="1521640"/>
    <lineage>
        <taxon>Bacteria</taxon>
        <taxon>Bacillati</taxon>
        <taxon>Cyanobacteriota</taxon>
        <taxon>Cyanophyceae</taxon>
        <taxon>Oscillatoriophycideae</taxon>
        <taxon>Chroococcales</taxon>
        <taxon>Gomphosphaeriaceae</taxon>
        <taxon>Gomphosphaeria</taxon>
    </lineage>
</organism>
<dbReference type="InterPro" id="IPR052474">
    <property type="entry name" value="UDP-GlcNAc_transferase"/>
</dbReference>
<accession>A0A941GTW3</accession>
<dbReference type="Proteomes" id="UP000767446">
    <property type="component" value="Unassembled WGS sequence"/>
</dbReference>
<gene>
    <name evidence="2" type="ORF">DSM107014_03065</name>
</gene>